<protein>
    <submittedName>
        <fullName evidence="9">Carbohydrate ABC transporter permease</fullName>
    </submittedName>
</protein>
<evidence type="ECO:0000256" key="2">
    <source>
        <dbReference type="ARBA" id="ARBA00022448"/>
    </source>
</evidence>
<feature type="transmembrane region" description="Helical" evidence="7">
    <location>
        <begin position="70"/>
        <end position="94"/>
    </location>
</feature>
<dbReference type="Proteomes" id="UP001241848">
    <property type="component" value="Unassembled WGS sequence"/>
</dbReference>
<evidence type="ECO:0000313" key="9">
    <source>
        <dbReference type="EMBL" id="MDP4095808.1"/>
    </source>
</evidence>
<comment type="caution">
    <text evidence="9">The sequence shown here is derived from an EMBL/GenBank/DDBJ whole genome shotgun (WGS) entry which is preliminary data.</text>
</comment>
<comment type="similarity">
    <text evidence="7">Belongs to the binding-protein-dependent transport system permease family.</text>
</comment>
<dbReference type="InterPro" id="IPR035906">
    <property type="entry name" value="MetI-like_sf"/>
</dbReference>
<dbReference type="EMBL" id="JAPCKK010000006">
    <property type="protein sequence ID" value="MDP4095808.1"/>
    <property type="molecule type" value="Genomic_DNA"/>
</dbReference>
<comment type="subcellular location">
    <subcellularLocation>
        <location evidence="1 7">Cell membrane</location>
        <topology evidence="1 7">Multi-pass membrane protein</topology>
    </subcellularLocation>
</comment>
<feature type="transmembrane region" description="Helical" evidence="7">
    <location>
        <begin position="181"/>
        <end position="203"/>
    </location>
</feature>
<dbReference type="Gene3D" id="1.10.3720.10">
    <property type="entry name" value="MetI-like"/>
    <property type="match status" value="1"/>
</dbReference>
<organism evidence="9 10">
    <name type="scientific">Paenibacillus zeirhizosphaerae</name>
    <dbReference type="NCBI Taxonomy" id="2987519"/>
    <lineage>
        <taxon>Bacteria</taxon>
        <taxon>Bacillati</taxon>
        <taxon>Bacillota</taxon>
        <taxon>Bacilli</taxon>
        <taxon>Bacillales</taxon>
        <taxon>Paenibacillaceae</taxon>
        <taxon>Paenibacillus</taxon>
    </lineage>
</organism>
<dbReference type="CDD" id="cd06261">
    <property type="entry name" value="TM_PBP2"/>
    <property type="match status" value="1"/>
</dbReference>
<evidence type="ECO:0000256" key="1">
    <source>
        <dbReference type="ARBA" id="ARBA00004651"/>
    </source>
</evidence>
<feature type="domain" description="ABC transmembrane type-1" evidence="8">
    <location>
        <begin position="71"/>
        <end position="263"/>
    </location>
</feature>
<keyword evidence="2 7" id="KW-0813">Transport</keyword>
<dbReference type="Pfam" id="PF00528">
    <property type="entry name" value="BPD_transp_1"/>
    <property type="match status" value="1"/>
</dbReference>
<keyword evidence="4 7" id="KW-0812">Transmembrane</keyword>
<evidence type="ECO:0000256" key="6">
    <source>
        <dbReference type="ARBA" id="ARBA00023136"/>
    </source>
</evidence>
<proteinExistence type="inferred from homology"/>
<feature type="transmembrane region" description="Helical" evidence="7">
    <location>
        <begin position="12"/>
        <end position="31"/>
    </location>
</feature>
<dbReference type="PROSITE" id="PS50928">
    <property type="entry name" value="ABC_TM1"/>
    <property type="match status" value="1"/>
</dbReference>
<keyword evidence="6 7" id="KW-0472">Membrane</keyword>
<dbReference type="SUPFAM" id="SSF161098">
    <property type="entry name" value="MetI-like"/>
    <property type="match status" value="1"/>
</dbReference>
<keyword evidence="10" id="KW-1185">Reference proteome</keyword>
<dbReference type="PANTHER" id="PTHR43744:SF12">
    <property type="entry name" value="ABC TRANSPORTER PERMEASE PROTEIN MG189-RELATED"/>
    <property type="match status" value="1"/>
</dbReference>
<feature type="transmembrane region" description="Helical" evidence="7">
    <location>
        <begin position="142"/>
        <end position="160"/>
    </location>
</feature>
<sequence>MFRTSIPVQIIRHVALLLISFGMAFPFLWMVTSSLKSNDEIRAFPPVLLPEVPLWSNFVETWNAAPFGQYLLNSVFVAGLIVICQIILSSLMAYALTHMHFPFKNVLLGLILTMYMLPVSATYLPSYIILSKLNLIDTYTGLIISNAVSIFSIFLIRQAFMQLPKELVEAGKIDGAGHLRILFTLLFPLARSSFIVLALLSFISNYNNYFWPMLITKSPELNLVSAGLRSFFVEGGGYGMKWPLIMAGSTFTIVPLLVLFVIAQKWIIKGVNNAFSVNKG</sequence>
<accession>A0ABT9FM35</accession>
<reference evidence="9 10" key="1">
    <citation type="submission" date="2022-10" db="EMBL/GenBank/DDBJ databases">
        <title>Paenibacillus description and whole genome data of maize root bacterial community.</title>
        <authorList>
            <person name="Marton D."/>
            <person name="Farkas M."/>
            <person name="Cserhati M."/>
        </authorList>
    </citation>
    <scope>NUCLEOTIDE SEQUENCE [LARGE SCALE GENOMIC DNA]</scope>
    <source>
        <strain evidence="9 10">P96</strain>
    </source>
</reference>
<gene>
    <name evidence="9" type="ORF">OIN60_03260</name>
</gene>
<evidence type="ECO:0000313" key="10">
    <source>
        <dbReference type="Proteomes" id="UP001241848"/>
    </source>
</evidence>
<evidence type="ECO:0000256" key="4">
    <source>
        <dbReference type="ARBA" id="ARBA00022692"/>
    </source>
</evidence>
<feature type="transmembrane region" description="Helical" evidence="7">
    <location>
        <begin position="106"/>
        <end position="130"/>
    </location>
</feature>
<evidence type="ECO:0000256" key="3">
    <source>
        <dbReference type="ARBA" id="ARBA00022475"/>
    </source>
</evidence>
<evidence type="ECO:0000259" key="8">
    <source>
        <dbReference type="PROSITE" id="PS50928"/>
    </source>
</evidence>
<dbReference type="RefSeq" id="WP_305753445.1">
    <property type="nucleotide sequence ID" value="NZ_JAPCKK010000006.1"/>
</dbReference>
<feature type="transmembrane region" description="Helical" evidence="7">
    <location>
        <begin position="242"/>
        <end position="263"/>
    </location>
</feature>
<dbReference type="PANTHER" id="PTHR43744">
    <property type="entry name" value="ABC TRANSPORTER PERMEASE PROTEIN MG189-RELATED-RELATED"/>
    <property type="match status" value="1"/>
</dbReference>
<dbReference type="InterPro" id="IPR000515">
    <property type="entry name" value="MetI-like"/>
</dbReference>
<evidence type="ECO:0000256" key="7">
    <source>
        <dbReference type="RuleBase" id="RU363032"/>
    </source>
</evidence>
<keyword evidence="3" id="KW-1003">Cell membrane</keyword>
<evidence type="ECO:0000256" key="5">
    <source>
        <dbReference type="ARBA" id="ARBA00022989"/>
    </source>
</evidence>
<name>A0ABT9FM35_9BACL</name>
<keyword evidence="5 7" id="KW-1133">Transmembrane helix</keyword>